<comment type="similarity">
    <text evidence="1">Belongs to the TPP enzyme family.</text>
</comment>
<dbReference type="GO" id="GO:0003984">
    <property type="term" value="F:acetolactate synthase activity"/>
    <property type="evidence" value="ECO:0007669"/>
    <property type="project" value="TreeGrafter"/>
</dbReference>
<dbReference type="PANTHER" id="PTHR18968:SF86">
    <property type="entry name" value="ACETOLACTATE SYNTHASE LARGE SUBUNIT ILVX-RELATED"/>
    <property type="match status" value="1"/>
</dbReference>
<evidence type="ECO:0000256" key="2">
    <source>
        <dbReference type="ARBA" id="ARBA00023052"/>
    </source>
</evidence>
<dbReference type="CDD" id="cd02002">
    <property type="entry name" value="TPP_BFDC"/>
    <property type="match status" value="1"/>
</dbReference>
<organism evidence="5">
    <name type="scientific">freshwater metagenome</name>
    <dbReference type="NCBI Taxonomy" id="449393"/>
    <lineage>
        <taxon>unclassified sequences</taxon>
        <taxon>metagenomes</taxon>
        <taxon>ecological metagenomes</taxon>
    </lineage>
</organism>
<dbReference type="Pfam" id="PF02775">
    <property type="entry name" value="TPP_enzyme_C"/>
    <property type="match status" value="1"/>
</dbReference>
<dbReference type="NCBIfam" id="NF005760">
    <property type="entry name" value="PRK07586.1"/>
    <property type="match status" value="1"/>
</dbReference>
<accession>A0A6J6SU65</accession>
<dbReference type="EMBL" id="CAFBMF010000161">
    <property type="protein sequence ID" value="CAB4913501.1"/>
    <property type="molecule type" value="Genomic_DNA"/>
</dbReference>
<dbReference type="EMBL" id="CAFBLJ010000089">
    <property type="protein sequence ID" value="CAB4878581.1"/>
    <property type="molecule type" value="Genomic_DNA"/>
</dbReference>
<reference evidence="5" key="1">
    <citation type="submission" date="2020-05" db="EMBL/GenBank/DDBJ databases">
        <authorList>
            <person name="Chiriac C."/>
            <person name="Salcher M."/>
            <person name="Ghai R."/>
            <person name="Kavagutti S V."/>
        </authorList>
    </citation>
    <scope>NUCLEOTIDE SEQUENCE</scope>
</reference>
<keyword evidence="2" id="KW-0786">Thiamine pyrophosphate</keyword>
<proteinExistence type="inferred from homology"/>
<gene>
    <name evidence="5" type="ORF">UFOPK2658_02137</name>
    <name evidence="6" type="ORF">UFOPK3304_01424</name>
    <name evidence="7" type="ORF">UFOPK3494_01675</name>
</gene>
<dbReference type="AlphaFoldDB" id="A0A6J6SU65"/>
<dbReference type="EMBL" id="CAEZYH010000202">
    <property type="protein sequence ID" value="CAB4738442.1"/>
    <property type="molecule type" value="Genomic_DNA"/>
</dbReference>
<sequence length="522" mass="54739">MNGAESLLRSLVNSGVDTCFANPGTSEMHFVAALDRVDGMRAVLGLFEGVVTGMADGYARMAEKPPVTLLHLGPGLANGLANLHNARRASSPIVNVVGDHATYHAQYDAPLASDIFGFARPVSAWVHSSTSALTVGADAARAVQVARQAPGQIATLILPADVAWLEANSSAEALQVNQASQVADSTISDIAQTLRTAQSTGARVAILMRGASLRGEGLQAAGKIAAATGARLLCDTFAPRLERGAHRVVVERLPYFAEQLVDSLANVDHLILVGAKPPVSFFAYPGKESWCTAPHTKIQYLSHAHEDGVGALQALVDALGAQKTSVAVAELQLPDEPSGRVDQYSIGKIVARYLPENAIVSDESATNGLGPALALATAQPHDVLSLTGGSIGQGLPVAGGAAVACPDRKVVCLHGDGGAMYTVQSLWTQARENLDVTTVIFSNRAYAILQVELSRTGAKDLMAEGDTKALSMFDLSNPDIDWVKMAEAMGVEAVRVSTLEEFSSAFQSAMKQHGPRLIEVLL</sequence>
<dbReference type="CDD" id="cd07035">
    <property type="entry name" value="TPP_PYR_POX_like"/>
    <property type="match status" value="1"/>
</dbReference>
<dbReference type="Gene3D" id="3.40.50.970">
    <property type="match status" value="2"/>
</dbReference>
<evidence type="ECO:0000313" key="7">
    <source>
        <dbReference type="EMBL" id="CAB4913501.1"/>
    </source>
</evidence>
<evidence type="ECO:0000313" key="5">
    <source>
        <dbReference type="EMBL" id="CAB4738442.1"/>
    </source>
</evidence>
<dbReference type="PANTHER" id="PTHR18968">
    <property type="entry name" value="THIAMINE PYROPHOSPHATE ENZYMES"/>
    <property type="match status" value="1"/>
</dbReference>
<feature type="domain" description="Thiamine pyrophosphate enzyme N-terminal TPP-binding" evidence="4">
    <location>
        <begin position="1"/>
        <end position="106"/>
    </location>
</feature>
<evidence type="ECO:0000313" key="6">
    <source>
        <dbReference type="EMBL" id="CAB4878581.1"/>
    </source>
</evidence>
<feature type="domain" description="Thiamine pyrophosphate enzyme TPP-binding" evidence="3">
    <location>
        <begin position="383"/>
        <end position="520"/>
    </location>
</feature>
<evidence type="ECO:0000259" key="3">
    <source>
        <dbReference type="Pfam" id="PF02775"/>
    </source>
</evidence>
<dbReference type="SUPFAM" id="SSF52518">
    <property type="entry name" value="Thiamin diphosphate-binding fold (THDP-binding)"/>
    <property type="match status" value="2"/>
</dbReference>
<dbReference type="GO" id="GO:0050660">
    <property type="term" value="F:flavin adenine dinucleotide binding"/>
    <property type="evidence" value="ECO:0007669"/>
    <property type="project" value="TreeGrafter"/>
</dbReference>
<dbReference type="InterPro" id="IPR045229">
    <property type="entry name" value="TPP_enz"/>
</dbReference>
<name>A0A6J6SU65_9ZZZZ</name>
<evidence type="ECO:0000259" key="4">
    <source>
        <dbReference type="Pfam" id="PF02776"/>
    </source>
</evidence>
<dbReference type="GO" id="GO:0030976">
    <property type="term" value="F:thiamine pyrophosphate binding"/>
    <property type="evidence" value="ECO:0007669"/>
    <property type="project" value="InterPro"/>
</dbReference>
<dbReference type="InterPro" id="IPR012001">
    <property type="entry name" value="Thiamin_PyroP_enz_TPP-bd_dom"/>
</dbReference>
<dbReference type="Pfam" id="PF02776">
    <property type="entry name" value="TPP_enzyme_N"/>
    <property type="match status" value="1"/>
</dbReference>
<dbReference type="InterPro" id="IPR011766">
    <property type="entry name" value="TPP_enzyme_TPP-bd"/>
</dbReference>
<dbReference type="InterPro" id="IPR029061">
    <property type="entry name" value="THDP-binding"/>
</dbReference>
<evidence type="ECO:0000256" key="1">
    <source>
        <dbReference type="ARBA" id="ARBA00007812"/>
    </source>
</evidence>
<protein>
    <submittedName>
        <fullName evidence="5">Unannotated protein</fullName>
    </submittedName>
</protein>